<reference evidence="4" key="1">
    <citation type="journal article" date="2019" name="Int. J. Syst. Evol. Microbiol.">
        <title>The Global Catalogue of Microorganisms (GCM) 10K type strain sequencing project: providing services to taxonomists for standard genome sequencing and annotation.</title>
        <authorList>
            <consortium name="The Broad Institute Genomics Platform"/>
            <consortium name="The Broad Institute Genome Sequencing Center for Infectious Disease"/>
            <person name="Wu L."/>
            <person name="Ma J."/>
        </authorList>
    </citation>
    <scope>NUCLEOTIDE SEQUENCE [LARGE SCALE GENOMIC DNA]</scope>
    <source>
        <strain evidence="4">CCUG 60022</strain>
    </source>
</reference>
<feature type="transmembrane region" description="Helical" evidence="1">
    <location>
        <begin position="91"/>
        <end position="115"/>
    </location>
</feature>
<dbReference type="RefSeq" id="WP_386782295.1">
    <property type="nucleotide sequence ID" value="NZ_JBHTIC010000008.1"/>
</dbReference>
<name>A0ABW2Z828_9FLAO</name>
<dbReference type="Gene3D" id="3.30.70.1450">
    <property type="entry name" value="Regulator of K+ conductance, C-terminal domain"/>
    <property type="match status" value="1"/>
</dbReference>
<comment type="caution">
    <text evidence="3">The sequence shown here is derived from an EMBL/GenBank/DDBJ whole genome shotgun (WGS) entry which is preliminary data.</text>
</comment>
<dbReference type="PROSITE" id="PS51202">
    <property type="entry name" value="RCK_C"/>
    <property type="match status" value="1"/>
</dbReference>
<feature type="transmembrane region" description="Helical" evidence="1">
    <location>
        <begin position="16"/>
        <end position="33"/>
    </location>
</feature>
<evidence type="ECO:0000256" key="1">
    <source>
        <dbReference type="SAM" id="Phobius"/>
    </source>
</evidence>
<evidence type="ECO:0000259" key="2">
    <source>
        <dbReference type="PROSITE" id="PS51202"/>
    </source>
</evidence>
<evidence type="ECO:0000313" key="3">
    <source>
        <dbReference type="EMBL" id="MFD0762078.1"/>
    </source>
</evidence>
<keyword evidence="1" id="KW-1133">Transmembrane helix</keyword>
<dbReference type="SUPFAM" id="SSF116726">
    <property type="entry name" value="TrkA C-terminal domain-like"/>
    <property type="match status" value="1"/>
</dbReference>
<dbReference type="Proteomes" id="UP001597032">
    <property type="component" value="Unassembled WGS sequence"/>
</dbReference>
<keyword evidence="4" id="KW-1185">Reference proteome</keyword>
<organism evidence="3 4">
    <name type="scientific">Lutibacter aestuarii</name>
    <dbReference type="NCBI Taxonomy" id="861111"/>
    <lineage>
        <taxon>Bacteria</taxon>
        <taxon>Pseudomonadati</taxon>
        <taxon>Bacteroidota</taxon>
        <taxon>Flavobacteriia</taxon>
        <taxon>Flavobacteriales</taxon>
        <taxon>Flavobacteriaceae</taxon>
        <taxon>Lutibacter</taxon>
    </lineage>
</organism>
<keyword evidence="1" id="KW-0812">Transmembrane</keyword>
<evidence type="ECO:0000313" key="4">
    <source>
        <dbReference type="Proteomes" id="UP001597032"/>
    </source>
</evidence>
<accession>A0ABW2Z828</accession>
<feature type="transmembrane region" description="Helical" evidence="1">
    <location>
        <begin position="45"/>
        <end position="71"/>
    </location>
</feature>
<dbReference type="PANTHER" id="PTHR43021:SF2">
    <property type="entry name" value="CATION_H+ EXCHANGER DOMAIN-CONTAINING PROTEIN"/>
    <property type="match status" value="1"/>
</dbReference>
<protein>
    <recommendedName>
        <fullName evidence="2">RCK C-terminal domain-containing protein</fullName>
    </recommendedName>
</protein>
<dbReference type="InterPro" id="IPR036721">
    <property type="entry name" value="RCK_C_sf"/>
</dbReference>
<proteinExistence type="predicted"/>
<keyword evidence="1" id="KW-0472">Membrane</keyword>
<sequence>MFINFFLNLDYYNLDLKLLITFLIGFFIVAIAANQIAKVFQKIKFPLITGLIITGIITGSSFLNFIIPAYLERLNFLNELRSRVKNIKWMTIGQLFITFFMSSTVIYSIASYIPFIKQMEYTHKVAVAILDDGQDSMDLEIRNEDIHGIRLRNLRLLPDVLVLSVKRKGQLSVSLGYTRLRLGNIITLVGTITSLEKLKFKFDT</sequence>
<dbReference type="PANTHER" id="PTHR43021">
    <property type="entry name" value="NA(+)/H(+) ANTIPORTER-RELATED"/>
    <property type="match status" value="1"/>
</dbReference>
<feature type="domain" description="RCK C-terminal" evidence="2">
    <location>
        <begin position="123"/>
        <end position="204"/>
    </location>
</feature>
<dbReference type="EMBL" id="JBHTIC010000008">
    <property type="protein sequence ID" value="MFD0762078.1"/>
    <property type="molecule type" value="Genomic_DNA"/>
</dbReference>
<gene>
    <name evidence="3" type="ORF">ACFQZW_08295</name>
</gene>
<dbReference type="InterPro" id="IPR006037">
    <property type="entry name" value="RCK_C"/>
</dbReference>